<evidence type="ECO:0000256" key="3">
    <source>
        <dbReference type="ARBA" id="ARBA00022692"/>
    </source>
</evidence>
<keyword evidence="4" id="KW-0547">Nucleotide-binding</keyword>
<dbReference type="InterPro" id="IPR036640">
    <property type="entry name" value="ABC1_TM_sf"/>
</dbReference>
<dbReference type="EMBL" id="AORV01000072">
    <property type="protein sequence ID" value="EMS69188.1"/>
    <property type="molecule type" value="Genomic_DNA"/>
</dbReference>
<dbReference type="RefSeq" id="WP_004630969.1">
    <property type="nucleotide sequence ID" value="NZ_AORV01000072.1"/>
</dbReference>
<evidence type="ECO:0000256" key="6">
    <source>
        <dbReference type="ARBA" id="ARBA00022989"/>
    </source>
</evidence>
<evidence type="ECO:0000256" key="4">
    <source>
        <dbReference type="ARBA" id="ARBA00022741"/>
    </source>
</evidence>
<proteinExistence type="predicted"/>
<dbReference type="Pfam" id="PF00005">
    <property type="entry name" value="ABC_tran"/>
    <property type="match status" value="1"/>
</dbReference>
<feature type="transmembrane region" description="Helical" evidence="8">
    <location>
        <begin position="27"/>
        <end position="51"/>
    </location>
</feature>
<dbReference type="PANTHER" id="PTHR24221:SF397">
    <property type="entry name" value="ABC TRANSPORTER, ATP-BINDING TRANSMEMBRANE PROTEIN"/>
    <property type="match status" value="1"/>
</dbReference>
<dbReference type="InterPro" id="IPR039421">
    <property type="entry name" value="Type_1_exporter"/>
</dbReference>
<evidence type="ECO:0000256" key="7">
    <source>
        <dbReference type="ARBA" id="ARBA00023136"/>
    </source>
</evidence>
<dbReference type="eggNOG" id="COG1132">
    <property type="taxonomic scope" value="Bacteria"/>
</dbReference>
<dbReference type="Pfam" id="PF00664">
    <property type="entry name" value="ABC_membrane"/>
    <property type="match status" value="1"/>
</dbReference>
<keyword evidence="12" id="KW-1185">Reference proteome</keyword>
<feature type="transmembrane region" description="Helical" evidence="8">
    <location>
        <begin position="256"/>
        <end position="274"/>
    </location>
</feature>
<dbReference type="STRING" id="1195236.CTER_5333"/>
<dbReference type="Gene3D" id="3.40.50.300">
    <property type="entry name" value="P-loop containing nucleotide triphosphate hydrolases"/>
    <property type="match status" value="1"/>
</dbReference>
<evidence type="ECO:0000256" key="5">
    <source>
        <dbReference type="ARBA" id="ARBA00022840"/>
    </source>
</evidence>
<gene>
    <name evidence="11" type="ORF">CTER_5333</name>
</gene>
<evidence type="ECO:0000259" key="9">
    <source>
        <dbReference type="PROSITE" id="PS50893"/>
    </source>
</evidence>
<comment type="subcellular location">
    <subcellularLocation>
        <location evidence="1">Cell membrane</location>
        <topology evidence="1">Multi-pass membrane protein</topology>
    </subcellularLocation>
</comment>
<evidence type="ECO:0000256" key="8">
    <source>
        <dbReference type="SAM" id="Phobius"/>
    </source>
</evidence>
<dbReference type="SUPFAM" id="SSF90123">
    <property type="entry name" value="ABC transporter transmembrane region"/>
    <property type="match status" value="1"/>
</dbReference>
<feature type="transmembrane region" description="Helical" evidence="8">
    <location>
        <begin position="280"/>
        <end position="304"/>
    </location>
</feature>
<dbReference type="GO" id="GO:0005886">
    <property type="term" value="C:plasma membrane"/>
    <property type="evidence" value="ECO:0007669"/>
    <property type="project" value="UniProtKB-SubCell"/>
</dbReference>
<keyword evidence="2" id="KW-0813">Transport</keyword>
<dbReference type="InterPro" id="IPR003439">
    <property type="entry name" value="ABC_transporter-like_ATP-bd"/>
</dbReference>
<protein>
    <submittedName>
        <fullName evidence="11">ABC-type multidrug transport system, ATPase and permease component</fullName>
    </submittedName>
</protein>
<dbReference type="GO" id="GO:0140359">
    <property type="term" value="F:ABC-type transporter activity"/>
    <property type="evidence" value="ECO:0007669"/>
    <property type="project" value="InterPro"/>
</dbReference>
<evidence type="ECO:0000256" key="2">
    <source>
        <dbReference type="ARBA" id="ARBA00022448"/>
    </source>
</evidence>
<keyword evidence="6 8" id="KW-1133">Transmembrane helix</keyword>
<dbReference type="PROSITE" id="PS50893">
    <property type="entry name" value="ABC_TRANSPORTER_2"/>
    <property type="match status" value="1"/>
</dbReference>
<feature type="domain" description="ABC transporter" evidence="9">
    <location>
        <begin position="340"/>
        <end position="573"/>
    </location>
</feature>
<comment type="caution">
    <text evidence="11">The sequence shown here is derived from an EMBL/GenBank/DDBJ whole genome shotgun (WGS) entry which is preliminary data.</text>
</comment>
<dbReference type="InterPro" id="IPR027417">
    <property type="entry name" value="P-loop_NTPase"/>
</dbReference>
<name>S0FKY8_RUMCE</name>
<evidence type="ECO:0000313" key="11">
    <source>
        <dbReference type="EMBL" id="EMS69188.1"/>
    </source>
</evidence>
<evidence type="ECO:0000313" key="12">
    <source>
        <dbReference type="Proteomes" id="UP000014155"/>
    </source>
</evidence>
<feature type="transmembrane region" description="Helical" evidence="8">
    <location>
        <begin position="166"/>
        <end position="185"/>
    </location>
</feature>
<feature type="transmembrane region" description="Helical" evidence="8">
    <location>
        <begin position="63"/>
        <end position="80"/>
    </location>
</feature>
<dbReference type="InterPro" id="IPR011527">
    <property type="entry name" value="ABC1_TM_dom"/>
</dbReference>
<dbReference type="Gene3D" id="1.20.1560.10">
    <property type="entry name" value="ABC transporter type 1, transmembrane domain"/>
    <property type="match status" value="1"/>
</dbReference>
<dbReference type="InterPro" id="IPR003593">
    <property type="entry name" value="AAA+_ATPase"/>
</dbReference>
<reference evidence="11 12" key="1">
    <citation type="journal article" date="2013" name="Genome Announc.">
        <title>Draft Genome Sequence of the Cellulolytic, Mesophilic, Anaerobic Bacterium Clostridium termitidis Strain CT1112 (DSM 5398).</title>
        <authorList>
            <person name="Lal S."/>
            <person name="Ramachandran U."/>
            <person name="Zhang X."/>
            <person name="Munir R."/>
            <person name="Sparling R."/>
            <person name="Levin D.B."/>
        </authorList>
    </citation>
    <scope>NUCLEOTIDE SEQUENCE [LARGE SCALE GENOMIC DNA]</scope>
    <source>
        <strain evidence="11 12">CT1112</strain>
    </source>
</reference>
<evidence type="ECO:0000259" key="10">
    <source>
        <dbReference type="PROSITE" id="PS50929"/>
    </source>
</evidence>
<dbReference type="Proteomes" id="UP000014155">
    <property type="component" value="Unassembled WGS sequence"/>
</dbReference>
<dbReference type="PANTHER" id="PTHR24221">
    <property type="entry name" value="ATP-BINDING CASSETTE SUB-FAMILY B"/>
    <property type="match status" value="1"/>
</dbReference>
<dbReference type="PATRIC" id="fig|1195236.3.peg.5473"/>
<accession>S0FKY8</accession>
<feature type="domain" description="ABC transmembrane type-1" evidence="10">
    <location>
        <begin position="100"/>
        <end position="309"/>
    </location>
</feature>
<dbReference type="PROSITE" id="PS50929">
    <property type="entry name" value="ABC_TM1F"/>
    <property type="match status" value="1"/>
</dbReference>
<keyword evidence="7 8" id="KW-0472">Membrane</keyword>
<evidence type="ECO:0000256" key="1">
    <source>
        <dbReference type="ARBA" id="ARBA00004651"/>
    </source>
</evidence>
<dbReference type="SUPFAM" id="SSF52540">
    <property type="entry name" value="P-loop containing nucleoside triphosphate hydrolases"/>
    <property type="match status" value="1"/>
</dbReference>
<keyword evidence="5" id="KW-0067">ATP-binding</keyword>
<dbReference type="AlphaFoldDB" id="S0FKY8"/>
<dbReference type="FunFam" id="3.40.50.300:FF:000287">
    <property type="entry name" value="Multidrug ABC transporter ATP-binding protein"/>
    <property type="match status" value="1"/>
</dbReference>
<dbReference type="GO" id="GO:0016887">
    <property type="term" value="F:ATP hydrolysis activity"/>
    <property type="evidence" value="ECO:0007669"/>
    <property type="project" value="InterPro"/>
</dbReference>
<dbReference type="InterPro" id="IPR017871">
    <property type="entry name" value="ABC_transporter-like_CS"/>
</dbReference>
<dbReference type="PROSITE" id="PS00211">
    <property type="entry name" value="ABC_TRANSPORTER_1"/>
    <property type="match status" value="1"/>
</dbReference>
<dbReference type="GO" id="GO:0005524">
    <property type="term" value="F:ATP binding"/>
    <property type="evidence" value="ECO:0007669"/>
    <property type="project" value="UniProtKB-KW"/>
</dbReference>
<dbReference type="CDD" id="cd07346">
    <property type="entry name" value="ABC_6TM_exporters"/>
    <property type="match status" value="1"/>
</dbReference>
<feature type="transmembrane region" description="Helical" evidence="8">
    <location>
        <begin position="137"/>
        <end position="160"/>
    </location>
</feature>
<keyword evidence="3 8" id="KW-0812">Transmembrane</keyword>
<dbReference type="GO" id="GO:0034040">
    <property type="term" value="F:ATPase-coupled lipid transmembrane transporter activity"/>
    <property type="evidence" value="ECO:0007669"/>
    <property type="project" value="TreeGrafter"/>
</dbReference>
<organism evidence="11 12">
    <name type="scientific">Ruminiclostridium cellobioparum subsp. termitidis CT1112</name>
    <dbReference type="NCBI Taxonomy" id="1195236"/>
    <lineage>
        <taxon>Bacteria</taxon>
        <taxon>Bacillati</taxon>
        <taxon>Bacillota</taxon>
        <taxon>Clostridia</taxon>
        <taxon>Eubacteriales</taxon>
        <taxon>Oscillospiraceae</taxon>
        <taxon>Ruminiclostridium</taxon>
    </lineage>
</organism>
<dbReference type="SMART" id="SM00382">
    <property type="entry name" value="AAA"/>
    <property type="match status" value="1"/>
</dbReference>
<sequence>MKKFKRWFKTITFGETKKYIRLTLWNFLDSFAVTIPYGVMLMAIYMLLIPFSEPDAPLPRNRLWILCGVLVLQLISYHFIRRKTYIDICVGFADTTKNARISMGEHLRRLSMGFFGRKDAGNLSTVLLRDYTEVENLASGLIPQISVILVRLALAIIVLSVFDWRMMLSVVLVIPLALPFAFMSYRKMGHISGELLEAQQNAASGILEYVGGIQTLKAFNMAGQQFETLKNSFKKQHRHSVGMELAAAPVGMVGRFILNCGMGIVMLAGAWLLTKGMLPPFYYIAFLLLSLNIYEPVMILFGFISDFARTNRSASRINELKNEQPLQEPGTGARPENMNIEFENVSFSYGNLEVLHDICLRFPEKSITALVGPSGSGKSTITRLAARFWDPGSGTVTLGGVPLKNMKSDELLSYISMVFQDVYLFHDTIEANIRMGRSDATMDEIIEAAKTAACHDFIAALPNGYQTIVGEGGSTLSGGEKQRISIARALLKNAPIVLLDEATASLDPENEVLIQQAISALVAEKTVIVIAHRLQSICNAEQIIVLENGAVKESGDHDELLRQNGLYAGLWEEQSKAGSWRIQ</sequence>